<sequence>MPPPLSFGALAPPPTSSPSGSGFYHPYASPSVAVSDFGASPFGLQESHLDPSFLPNTARHIRICDPPLPYPIDRRHGAAYGTPLLHVSIPDVPIPDDTMSPDSACSTLSMESFAEERESGGRNVHTTRYRHKSSMRDERGYGGLGLTGVGPTRTVPTARRLKTGKTPSRDPRKRYSEHSLKIYDDVRALGGDESVPSYMMFFVIRADTVRHWKNKPKFYMSPLLEEALRESGYQGDMCDYFARVSRAHFNHHNPAGLTFGSGSSTASQLFSPFAPADQI</sequence>
<dbReference type="AlphaFoldDB" id="A0A4S4MUL5"/>
<dbReference type="OrthoDB" id="10647335at2759"/>
<evidence type="ECO:0000313" key="2">
    <source>
        <dbReference type="EMBL" id="THH28998.1"/>
    </source>
</evidence>
<evidence type="ECO:0000256" key="1">
    <source>
        <dbReference type="SAM" id="MobiDB-lite"/>
    </source>
</evidence>
<dbReference type="Proteomes" id="UP000308730">
    <property type="component" value="Unassembled WGS sequence"/>
</dbReference>
<proteinExistence type="predicted"/>
<feature type="compositionally biased region" description="Pro residues" evidence="1">
    <location>
        <begin position="1"/>
        <end position="16"/>
    </location>
</feature>
<name>A0A4S4MUL5_9APHY</name>
<reference evidence="2 3" key="1">
    <citation type="submission" date="2019-02" db="EMBL/GenBank/DDBJ databases">
        <title>Genome sequencing of the rare red list fungi Antrodiella citrinella (Flaviporus citrinellus).</title>
        <authorList>
            <person name="Buettner E."/>
            <person name="Kellner H."/>
        </authorList>
    </citation>
    <scope>NUCLEOTIDE SEQUENCE [LARGE SCALE GENOMIC DNA]</scope>
    <source>
        <strain evidence="2 3">DSM 108506</strain>
    </source>
</reference>
<evidence type="ECO:0000313" key="3">
    <source>
        <dbReference type="Proteomes" id="UP000308730"/>
    </source>
</evidence>
<protein>
    <submittedName>
        <fullName evidence="2">Uncharacterized protein</fullName>
    </submittedName>
</protein>
<feature type="region of interest" description="Disordered" evidence="1">
    <location>
        <begin position="128"/>
        <end position="154"/>
    </location>
</feature>
<gene>
    <name evidence="2" type="ORF">EUX98_g5177</name>
</gene>
<dbReference type="EMBL" id="SGPM01000145">
    <property type="protein sequence ID" value="THH28998.1"/>
    <property type="molecule type" value="Genomic_DNA"/>
</dbReference>
<accession>A0A4S4MUL5</accession>
<organism evidence="2 3">
    <name type="scientific">Antrodiella citrinella</name>
    <dbReference type="NCBI Taxonomy" id="2447956"/>
    <lineage>
        <taxon>Eukaryota</taxon>
        <taxon>Fungi</taxon>
        <taxon>Dikarya</taxon>
        <taxon>Basidiomycota</taxon>
        <taxon>Agaricomycotina</taxon>
        <taxon>Agaricomycetes</taxon>
        <taxon>Polyporales</taxon>
        <taxon>Steccherinaceae</taxon>
        <taxon>Antrodiella</taxon>
    </lineage>
</organism>
<keyword evidence="3" id="KW-1185">Reference proteome</keyword>
<comment type="caution">
    <text evidence="2">The sequence shown here is derived from an EMBL/GenBank/DDBJ whole genome shotgun (WGS) entry which is preliminary data.</text>
</comment>
<feature type="region of interest" description="Disordered" evidence="1">
    <location>
        <begin position="1"/>
        <end position="22"/>
    </location>
</feature>